<organism evidence="1 2">
    <name type="scientific">Stylosanthes scabra</name>
    <dbReference type="NCBI Taxonomy" id="79078"/>
    <lineage>
        <taxon>Eukaryota</taxon>
        <taxon>Viridiplantae</taxon>
        <taxon>Streptophyta</taxon>
        <taxon>Embryophyta</taxon>
        <taxon>Tracheophyta</taxon>
        <taxon>Spermatophyta</taxon>
        <taxon>Magnoliopsida</taxon>
        <taxon>eudicotyledons</taxon>
        <taxon>Gunneridae</taxon>
        <taxon>Pentapetalae</taxon>
        <taxon>rosids</taxon>
        <taxon>fabids</taxon>
        <taxon>Fabales</taxon>
        <taxon>Fabaceae</taxon>
        <taxon>Papilionoideae</taxon>
        <taxon>50 kb inversion clade</taxon>
        <taxon>dalbergioids sensu lato</taxon>
        <taxon>Dalbergieae</taxon>
        <taxon>Pterocarpus clade</taxon>
        <taxon>Stylosanthes</taxon>
    </lineage>
</organism>
<name>A0ABU6SGF8_9FABA</name>
<sequence length="261" mass="29482">MSEIGRKRHVREAPCVPFLWEVRPGIAKKDWKPELCSCSTQFLSPKPPLKLIASVPFLWEEKPGTPLPNFSHNCSSLDNTVSSDESSETVTGMELETFSFDTDESISSSSVTIPMEEKSLVEVETPLWASFSETESCTSSYATGRSSPTGSTFLECLFPLYPPKSGFLERDENFLFSTQPAEDVVDDGECTNGSEMMMRKPPTLGELIMMSRRRSCRRKALQMKKWDHHPPKEDFGCFNFVRGNIVEGLLKKNYLPRMKLV</sequence>
<reference evidence="1 2" key="1">
    <citation type="journal article" date="2023" name="Plants (Basel)">
        <title>Bridging the Gap: Combining Genomics and Transcriptomics Approaches to Understand Stylosanthes scabra, an Orphan Legume from the Brazilian Caatinga.</title>
        <authorList>
            <person name="Ferreira-Neto J.R.C."/>
            <person name="da Silva M.D."/>
            <person name="Binneck E."/>
            <person name="de Melo N.F."/>
            <person name="da Silva R.H."/>
            <person name="de Melo A.L.T.M."/>
            <person name="Pandolfi V."/>
            <person name="Bustamante F.O."/>
            <person name="Brasileiro-Vidal A.C."/>
            <person name="Benko-Iseppon A.M."/>
        </authorList>
    </citation>
    <scope>NUCLEOTIDE SEQUENCE [LARGE SCALE GENOMIC DNA]</scope>
    <source>
        <tissue evidence="1">Leaves</tissue>
    </source>
</reference>
<comment type="caution">
    <text evidence="1">The sequence shown here is derived from an EMBL/GenBank/DDBJ whole genome shotgun (WGS) entry which is preliminary data.</text>
</comment>
<accession>A0ABU6SGF8</accession>
<dbReference type="InterPro" id="IPR007789">
    <property type="entry name" value="DUF688"/>
</dbReference>
<dbReference type="Proteomes" id="UP001341840">
    <property type="component" value="Unassembled WGS sequence"/>
</dbReference>
<dbReference type="PANTHER" id="PTHR37767:SF1">
    <property type="entry name" value="HYDROXYPROLINE-RICH GLYCOPROTEIN FAMILY PROTEIN"/>
    <property type="match status" value="1"/>
</dbReference>
<dbReference type="PANTHER" id="PTHR37767">
    <property type="entry name" value="HYDROXYPROLINE-RICH GLYCOPROTEIN FAMILY PROTEIN"/>
    <property type="match status" value="1"/>
</dbReference>
<gene>
    <name evidence="1" type="ORF">PIB30_046882</name>
</gene>
<evidence type="ECO:0000313" key="2">
    <source>
        <dbReference type="Proteomes" id="UP001341840"/>
    </source>
</evidence>
<evidence type="ECO:0000313" key="1">
    <source>
        <dbReference type="EMBL" id="MED6135482.1"/>
    </source>
</evidence>
<dbReference type="EMBL" id="JASCZI010060711">
    <property type="protein sequence ID" value="MED6135482.1"/>
    <property type="molecule type" value="Genomic_DNA"/>
</dbReference>
<protein>
    <submittedName>
        <fullName evidence="1">Uncharacterized protein</fullName>
    </submittedName>
</protein>
<dbReference type="Pfam" id="PF05097">
    <property type="entry name" value="DUF688"/>
    <property type="match status" value="1"/>
</dbReference>
<proteinExistence type="predicted"/>
<keyword evidence="2" id="KW-1185">Reference proteome</keyword>